<keyword evidence="11" id="KW-1185">Reference proteome</keyword>
<evidence type="ECO:0000256" key="4">
    <source>
        <dbReference type="ARBA" id="ARBA00022905"/>
    </source>
</evidence>
<evidence type="ECO:0000259" key="9">
    <source>
        <dbReference type="PROSITE" id="PS51918"/>
    </source>
</evidence>
<accession>A0ABY4AKU4</accession>
<sequence length="377" mass="42499">MAGSFETTSNATAIKPPFWVLAELTYRCPLHCVFCSNPVNLDTITTELDTQTWKDMLAQARELGAVQLGFSGGEPLQRDDLEELVAYAHELGFYTNLITSGVGLIESRAKALKTAGLDHVQLSFQDSTAELNDFLSHTRTFELKQRVAKLIKSQGWPMVMNVVLHRHNLAHVGKIIEMALDLDAQYLELANTQYYGWAWKNRLALMPSKDQLLHAETVVNDYRKRIGDRCQIIFVVPDYFEDRPKACMNGWGNVFLAIAPDGLAMPCHAARELPGLNLPNVQTSSVHEIWYESQAFNAYRGEAWMAEPCRSCDERHKDFGGCRCQAWLLTGQANQADPVCSKSPYHERVVHLINRPCPSSNEQPLVFRQNTGLSDRE</sequence>
<dbReference type="Pfam" id="PF13186">
    <property type="entry name" value="SPASM"/>
    <property type="match status" value="1"/>
</dbReference>
<dbReference type="InterPro" id="IPR017200">
    <property type="entry name" value="PqqE-like"/>
</dbReference>
<dbReference type="InterPro" id="IPR011843">
    <property type="entry name" value="PQQ_synth_PqqE_bac"/>
</dbReference>
<protein>
    <recommendedName>
        <fullName evidence="8">PqqA peptide cyclase</fullName>
        <ecNumber evidence="8">1.21.98.4</ecNumber>
    </recommendedName>
    <alternativeName>
        <fullName evidence="8">Coenzyme PQQ synthesis protein E</fullName>
    </alternativeName>
</protein>
<dbReference type="Pfam" id="PF04055">
    <property type="entry name" value="Radical_SAM"/>
    <property type="match status" value="1"/>
</dbReference>
<dbReference type="PANTHER" id="PTHR11228">
    <property type="entry name" value="RADICAL SAM DOMAIN PROTEIN"/>
    <property type="match status" value="1"/>
</dbReference>
<dbReference type="InterPro" id="IPR050377">
    <property type="entry name" value="Radical_SAM_PqqE_MftC-like"/>
</dbReference>
<feature type="binding site" evidence="8">
    <location>
        <position position="32"/>
    </location>
    <ligand>
        <name>[4Fe-4S] cluster</name>
        <dbReference type="ChEBI" id="CHEBI:49883"/>
        <note>4Fe-4S-S-AdoMet</note>
    </ligand>
</feature>
<dbReference type="RefSeq" id="WP_243479323.1">
    <property type="nucleotide sequence ID" value="NZ_CP063982.1"/>
</dbReference>
<organism evidence="10 11">
    <name type="scientific">Orrella daihaiensis</name>
    <dbReference type="NCBI Taxonomy" id="2782176"/>
    <lineage>
        <taxon>Bacteria</taxon>
        <taxon>Pseudomonadati</taxon>
        <taxon>Pseudomonadota</taxon>
        <taxon>Betaproteobacteria</taxon>
        <taxon>Burkholderiales</taxon>
        <taxon>Alcaligenaceae</taxon>
        <taxon>Orrella</taxon>
    </lineage>
</organism>
<keyword evidence="4 8" id="KW-0884">PQQ biosynthesis</keyword>
<proteinExistence type="inferred from homology"/>
<dbReference type="SFLD" id="SFLDF00280">
    <property type="entry name" value="coenzyme_PQQ_synthesis_protein"/>
    <property type="match status" value="1"/>
</dbReference>
<gene>
    <name evidence="8 10" type="primary">pqqE</name>
    <name evidence="10" type="ORF">DHf2319_03015</name>
</gene>
<evidence type="ECO:0000313" key="10">
    <source>
        <dbReference type="EMBL" id="UOD50909.1"/>
    </source>
</evidence>
<comment type="pathway">
    <text evidence="8">Cofactor biosynthesis; pyrroloquinoline quinone biosynthesis.</text>
</comment>
<dbReference type="SFLD" id="SFLDS00029">
    <property type="entry name" value="Radical_SAM"/>
    <property type="match status" value="1"/>
</dbReference>
<dbReference type="SFLD" id="SFLDG01067">
    <property type="entry name" value="SPASM/twitch_domain_containing"/>
    <property type="match status" value="1"/>
</dbReference>
<evidence type="ECO:0000256" key="6">
    <source>
        <dbReference type="ARBA" id="ARBA00023004"/>
    </source>
</evidence>
<keyword evidence="3 8" id="KW-0479">Metal-binding</keyword>
<feature type="domain" description="Radical SAM core" evidence="9">
    <location>
        <begin position="14"/>
        <end position="229"/>
    </location>
</feature>
<keyword evidence="2 8" id="KW-0949">S-adenosyl-L-methionine</keyword>
<dbReference type="Gene3D" id="3.20.20.70">
    <property type="entry name" value="Aldolase class I"/>
    <property type="match status" value="1"/>
</dbReference>
<comment type="similarity">
    <text evidence="8">Belongs to the radical SAM superfamily. PqqE family.</text>
</comment>
<evidence type="ECO:0000256" key="5">
    <source>
        <dbReference type="ARBA" id="ARBA00023002"/>
    </source>
</evidence>
<dbReference type="InterPro" id="IPR058240">
    <property type="entry name" value="rSAM_sf"/>
</dbReference>
<keyword evidence="5 8" id="KW-0560">Oxidoreductase</keyword>
<dbReference type="InterPro" id="IPR023885">
    <property type="entry name" value="4Fe4S-binding_SPASM_dom"/>
</dbReference>
<dbReference type="EMBL" id="CP063982">
    <property type="protein sequence ID" value="UOD50909.1"/>
    <property type="molecule type" value="Genomic_DNA"/>
</dbReference>
<comment type="subunit">
    <text evidence="8">Interacts with PqqD. The interaction is necessary for activity of PqqE.</text>
</comment>
<feature type="binding site" evidence="8">
    <location>
        <position position="28"/>
    </location>
    <ligand>
        <name>[4Fe-4S] cluster</name>
        <dbReference type="ChEBI" id="CHEBI:49883"/>
        <note>4Fe-4S-S-AdoMet</note>
    </ligand>
</feature>
<evidence type="ECO:0000313" key="11">
    <source>
        <dbReference type="Proteomes" id="UP000831607"/>
    </source>
</evidence>
<dbReference type="NCBIfam" id="TIGR04085">
    <property type="entry name" value="rSAM_more_4Fe4S"/>
    <property type="match status" value="1"/>
</dbReference>
<dbReference type="InterPro" id="IPR007197">
    <property type="entry name" value="rSAM"/>
</dbReference>
<comment type="cofactor">
    <cofactor evidence="8">
        <name>[4Fe-4S] cluster</name>
        <dbReference type="ChEBI" id="CHEBI:49883"/>
    </cofactor>
    <text evidence="8">Binds 1 [4Fe-4S] cluster. The cluster is coordinated with 3 cysteines and an exchangeable S-adenosyl-L-methionine.</text>
</comment>
<evidence type="ECO:0000256" key="7">
    <source>
        <dbReference type="ARBA" id="ARBA00023014"/>
    </source>
</evidence>
<dbReference type="SFLD" id="SFLDG01386">
    <property type="entry name" value="main_SPASM_domain-containing"/>
    <property type="match status" value="1"/>
</dbReference>
<dbReference type="PROSITE" id="PS51918">
    <property type="entry name" value="RADICAL_SAM"/>
    <property type="match status" value="1"/>
</dbReference>
<dbReference type="SMART" id="SM00729">
    <property type="entry name" value="Elp3"/>
    <property type="match status" value="1"/>
</dbReference>
<reference evidence="10 11" key="1">
    <citation type="submission" date="2020-11" db="EMBL/GenBank/DDBJ databases">
        <title>Algicoccus daihaiensis sp.nov., isolated from Daihai Lake in Inner Mongolia.</title>
        <authorList>
            <person name="Kai J."/>
        </authorList>
    </citation>
    <scope>NUCLEOTIDE SEQUENCE [LARGE SCALE GENOMIC DNA]</scope>
    <source>
        <strain evidence="11">f23</strain>
    </source>
</reference>
<comment type="catalytic activity">
    <reaction evidence="8">
        <text>[PQQ precursor protein] + S-adenosyl-L-methionine = E-Y cross-linked-[PQQ precursor protein] + 5'-deoxyadenosine + L-methionine + H(+)</text>
        <dbReference type="Rhea" id="RHEA:56836"/>
        <dbReference type="Rhea" id="RHEA-COMP:14800"/>
        <dbReference type="Rhea" id="RHEA-COMP:14801"/>
        <dbReference type="ChEBI" id="CHEBI:15378"/>
        <dbReference type="ChEBI" id="CHEBI:17319"/>
        <dbReference type="ChEBI" id="CHEBI:57844"/>
        <dbReference type="ChEBI" id="CHEBI:59789"/>
        <dbReference type="ChEBI" id="CHEBI:141026"/>
        <dbReference type="ChEBI" id="CHEBI:141027"/>
        <dbReference type="EC" id="1.21.98.4"/>
    </reaction>
</comment>
<comment type="function">
    <text evidence="8">Catalyzes the cross-linking of a glutamate residue and a tyrosine residue in the PqqA protein as part of the biosynthesis of pyrroloquinoline quinone (PQQ).</text>
</comment>
<dbReference type="InterPro" id="IPR013785">
    <property type="entry name" value="Aldolase_TIM"/>
</dbReference>
<evidence type="ECO:0000256" key="1">
    <source>
        <dbReference type="ARBA" id="ARBA00022485"/>
    </source>
</evidence>
<feature type="binding site" evidence="8">
    <location>
        <position position="35"/>
    </location>
    <ligand>
        <name>[4Fe-4S] cluster</name>
        <dbReference type="ChEBI" id="CHEBI:49883"/>
        <note>4Fe-4S-S-AdoMet</note>
    </ligand>
</feature>
<dbReference type="PIRSF" id="PIRSF037420">
    <property type="entry name" value="PQQ_syn_pqqE"/>
    <property type="match status" value="1"/>
</dbReference>
<dbReference type="SUPFAM" id="SSF102114">
    <property type="entry name" value="Radical SAM enzymes"/>
    <property type="match status" value="1"/>
</dbReference>
<evidence type="ECO:0000256" key="2">
    <source>
        <dbReference type="ARBA" id="ARBA00022691"/>
    </source>
</evidence>
<dbReference type="Proteomes" id="UP000831607">
    <property type="component" value="Chromosome"/>
</dbReference>
<name>A0ABY4AKU4_9BURK</name>
<keyword evidence="7 8" id="KW-0411">Iron-sulfur</keyword>
<dbReference type="PANTHER" id="PTHR11228:SF7">
    <property type="entry name" value="PQQA PEPTIDE CYCLASE"/>
    <property type="match status" value="1"/>
</dbReference>
<keyword evidence="6 8" id="KW-0408">Iron</keyword>
<dbReference type="NCBIfam" id="TIGR02109">
    <property type="entry name" value="PQQ_syn_pqqE"/>
    <property type="match status" value="1"/>
</dbReference>
<dbReference type="EC" id="1.21.98.4" evidence="8"/>
<evidence type="ECO:0000256" key="3">
    <source>
        <dbReference type="ARBA" id="ARBA00022723"/>
    </source>
</evidence>
<evidence type="ECO:0000256" key="8">
    <source>
        <dbReference type="HAMAP-Rule" id="MF_00660"/>
    </source>
</evidence>
<keyword evidence="1 8" id="KW-0004">4Fe-4S</keyword>
<dbReference type="CDD" id="cd01335">
    <property type="entry name" value="Radical_SAM"/>
    <property type="match status" value="1"/>
</dbReference>
<dbReference type="CDD" id="cd21119">
    <property type="entry name" value="SPASM_PqqE"/>
    <property type="match status" value="1"/>
</dbReference>
<dbReference type="HAMAP" id="MF_00660">
    <property type="entry name" value="PqqE"/>
    <property type="match status" value="1"/>
</dbReference>
<dbReference type="InterPro" id="IPR006638">
    <property type="entry name" value="Elp3/MiaA/NifB-like_rSAM"/>
</dbReference>